<dbReference type="SUPFAM" id="SSF46955">
    <property type="entry name" value="Putative DNA-binding domain"/>
    <property type="match status" value="1"/>
</dbReference>
<evidence type="ECO:0000256" key="1">
    <source>
        <dbReference type="ARBA" id="ARBA00004496"/>
    </source>
</evidence>
<evidence type="ECO:0000313" key="8">
    <source>
        <dbReference type="Proteomes" id="UP001055156"/>
    </source>
</evidence>
<comment type="caution">
    <text evidence="7">The sequence shown here is derived from an EMBL/GenBank/DDBJ whole genome shotgun (WGS) entry which is preliminary data.</text>
</comment>
<dbReference type="CDD" id="cd01108">
    <property type="entry name" value="HTH_CueR"/>
    <property type="match status" value="1"/>
</dbReference>
<accession>A0ABQ4TA35</accession>
<dbReference type="PROSITE" id="PS50937">
    <property type="entry name" value="HTH_MERR_2"/>
    <property type="match status" value="1"/>
</dbReference>
<dbReference type="PANTHER" id="PTHR30204:SF94">
    <property type="entry name" value="HEAVY METAL-DEPENDENT TRANSCRIPTIONAL REGULATOR HI_0293-RELATED"/>
    <property type="match status" value="1"/>
</dbReference>
<comment type="subcellular location">
    <subcellularLocation>
        <location evidence="1">Cytoplasm</location>
    </subcellularLocation>
</comment>
<reference evidence="7" key="2">
    <citation type="submission" date="2021-08" db="EMBL/GenBank/DDBJ databases">
        <authorList>
            <person name="Tani A."/>
            <person name="Ola A."/>
            <person name="Ogura Y."/>
            <person name="Katsura K."/>
            <person name="Hayashi T."/>
        </authorList>
    </citation>
    <scope>NUCLEOTIDE SEQUENCE</scope>
    <source>
        <strain evidence="7">NBRC 15689</strain>
    </source>
</reference>
<dbReference type="SMART" id="SM00422">
    <property type="entry name" value="HTH_MERR"/>
    <property type="match status" value="1"/>
</dbReference>
<proteinExistence type="predicted"/>
<dbReference type="NCBIfam" id="TIGR02044">
    <property type="entry name" value="CueR"/>
    <property type="match status" value="1"/>
</dbReference>
<protein>
    <submittedName>
        <fullName evidence="7">HTH-type transcriptional regulator HmrR</fullName>
    </submittedName>
</protein>
<dbReference type="PRINTS" id="PR00040">
    <property type="entry name" value="HTHMERR"/>
</dbReference>
<dbReference type="InterPro" id="IPR011789">
    <property type="entry name" value="CueR"/>
</dbReference>
<organism evidence="7 8">
    <name type="scientific">Methylobacterium organophilum</name>
    <dbReference type="NCBI Taxonomy" id="410"/>
    <lineage>
        <taxon>Bacteria</taxon>
        <taxon>Pseudomonadati</taxon>
        <taxon>Pseudomonadota</taxon>
        <taxon>Alphaproteobacteria</taxon>
        <taxon>Hyphomicrobiales</taxon>
        <taxon>Methylobacteriaceae</taxon>
        <taxon>Methylobacterium</taxon>
    </lineage>
</organism>
<dbReference type="Gene3D" id="1.10.1660.10">
    <property type="match status" value="1"/>
</dbReference>
<dbReference type="InterPro" id="IPR047057">
    <property type="entry name" value="MerR_fam"/>
</dbReference>
<dbReference type="RefSeq" id="WP_283206541.1">
    <property type="nucleotide sequence ID" value="NZ_BPQV01000010.1"/>
</dbReference>
<gene>
    <name evidence="7" type="primary">hmrR_3</name>
    <name evidence="7" type="ORF">LKMONMHP_3329</name>
</gene>
<evidence type="ECO:0000313" key="7">
    <source>
        <dbReference type="EMBL" id="GJE28458.1"/>
    </source>
</evidence>
<keyword evidence="4" id="KW-0238">DNA-binding</keyword>
<keyword evidence="5" id="KW-0804">Transcription</keyword>
<dbReference type="Pfam" id="PF13411">
    <property type="entry name" value="MerR_1"/>
    <property type="match status" value="1"/>
</dbReference>
<evidence type="ECO:0000256" key="4">
    <source>
        <dbReference type="ARBA" id="ARBA00023125"/>
    </source>
</evidence>
<evidence type="ECO:0000256" key="5">
    <source>
        <dbReference type="ARBA" id="ARBA00023163"/>
    </source>
</evidence>
<dbReference type="Proteomes" id="UP001055156">
    <property type="component" value="Unassembled WGS sequence"/>
</dbReference>
<dbReference type="InterPro" id="IPR009061">
    <property type="entry name" value="DNA-bd_dom_put_sf"/>
</dbReference>
<evidence type="ECO:0000256" key="3">
    <source>
        <dbReference type="ARBA" id="ARBA00023015"/>
    </source>
</evidence>
<dbReference type="EMBL" id="BPQV01000010">
    <property type="protein sequence ID" value="GJE28458.1"/>
    <property type="molecule type" value="Genomic_DNA"/>
</dbReference>
<evidence type="ECO:0000256" key="2">
    <source>
        <dbReference type="ARBA" id="ARBA00022490"/>
    </source>
</evidence>
<name>A0ABQ4TA35_METOR</name>
<keyword evidence="8" id="KW-1185">Reference proteome</keyword>
<keyword evidence="2" id="KW-0963">Cytoplasm</keyword>
<sequence length="138" mass="15147">MRGHVTIGEAARATGVSAKMIRYYEETGLIAPAERTEAGYRLYAPADLHALRFVRRARDLGFSMTEITELLALWHDRSRASAGVKAVALAHVGDLRRRIAELEGMARTLEDLARRCCGDDRPDCPILDDLAGGPDRAA</sequence>
<dbReference type="InterPro" id="IPR000551">
    <property type="entry name" value="MerR-type_HTH_dom"/>
</dbReference>
<reference evidence="7" key="1">
    <citation type="journal article" date="2021" name="Front. Microbiol.">
        <title>Comprehensive Comparative Genomics and Phenotyping of Methylobacterium Species.</title>
        <authorList>
            <person name="Alessa O."/>
            <person name="Ogura Y."/>
            <person name="Fujitani Y."/>
            <person name="Takami H."/>
            <person name="Hayashi T."/>
            <person name="Sahin N."/>
            <person name="Tani A."/>
        </authorList>
    </citation>
    <scope>NUCLEOTIDE SEQUENCE</scope>
    <source>
        <strain evidence="7">NBRC 15689</strain>
    </source>
</reference>
<feature type="domain" description="HTH merR-type" evidence="6">
    <location>
        <begin position="4"/>
        <end position="73"/>
    </location>
</feature>
<dbReference type="PROSITE" id="PS00552">
    <property type="entry name" value="HTH_MERR_1"/>
    <property type="match status" value="1"/>
</dbReference>
<keyword evidence="3" id="KW-0805">Transcription regulation</keyword>
<dbReference type="PANTHER" id="PTHR30204">
    <property type="entry name" value="REDOX-CYCLING DRUG-SENSING TRANSCRIPTIONAL ACTIVATOR SOXR"/>
    <property type="match status" value="1"/>
</dbReference>
<evidence type="ECO:0000259" key="6">
    <source>
        <dbReference type="PROSITE" id="PS50937"/>
    </source>
</evidence>